<gene>
    <name evidence="9" type="ORF">RD792_010738</name>
</gene>
<dbReference type="CDD" id="cd00293">
    <property type="entry name" value="USP-like"/>
    <property type="match status" value="1"/>
</dbReference>
<dbReference type="SUPFAM" id="SSF52402">
    <property type="entry name" value="Adenine nucleotide alpha hydrolases-like"/>
    <property type="match status" value="1"/>
</dbReference>
<evidence type="ECO:0000256" key="1">
    <source>
        <dbReference type="ARBA" id="ARBA00022679"/>
    </source>
</evidence>
<dbReference type="Gene3D" id="3.30.200.20">
    <property type="entry name" value="Phosphorylase Kinase, domain 1"/>
    <property type="match status" value="1"/>
</dbReference>
<dbReference type="PROSITE" id="PS50011">
    <property type="entry name" value="PROTEIN_KINASE_DOM"/>
    <property type="match status" value="1"/>
</dbReference>
<feature type="transmembrane region" description="Helical" evidence="7">
    <location>
        <begin position="723"/>
        <end position="741"/>
    </location>
</feature>
<keyword evidence="7" id="KW-0472">Membrane</keyword>
<protein>
    <recommendedName>
        <fullName evidence="8">Protein kinase domain-containing protein</fullName>
    </recommendedName>
</protein>
<evidence type="ECO:0000256" key="4">
    <source>
        <dbReference type="ARBA" id="ARBA00022840"/>
    </source>
</evidence>
<evidence type="ECO:0000256" key="6">
    <source>
        <dbReference type="SAM" id="MobiDB-lite"/>
    </source>
</evidence>
<dbReference type="InterPro" id="IPR017441">
    <property type="entry name" value="Protein_kinase_ATP_BS"/>
</dbReference>
<keyword evidence="2 5" id="KW-0547">Nucleotide-binding</keyword>
<evidence type="ECO:0000256" key="2">
    <source>
        <dbReference type="ARBA" id="ARBA00022741"/>
    </source>
</evidence>
<dbReference type="PROSITE" id="PS00108">
    <property type="entry name" value="PROTEIN_KINASE_ST"/>
    <property type="match status" value="1"/>
</dbReference>
<dbReference type="Pfam" id="PF00582">
    <property type="entry name" value="Usp"/>
    <property type="match status" value="1"/>
</dbReference>
<name>A0ABR0D2N1_9LAMI</name>
<evidence type="ECO:0000313" key="10">
    <source>
        <dbReference type="Proteomes" id="UP001291926"/>
    </source>
</evidence>
<organism evidence="9 10">
    <name type="scientific">Penstemon davidsonii</name>
    <dbReference type="NCBI Taxonomy" id="160366"/>
    <lineage>
        <taxon>Eukaryota</taxon>
        <taxon>Viridiplantae</taxon>
        <taxon>Streptophyta</taxon>
        <taxon>Embryophyta</taxon>
        <taxon>Tracheophyta</taxon>
        <taxon>Spermatophyta</taxon>
        <taxon>Magnoliopsida</taxon>
        <taxon>eudicotyledons</taxon>
        <taxon>Gunneridae</taxon>
        <taxon>Pentapetalae</taxon>
        <taxon>asterids</taxon>
        <taxon>lamiids</taxon>
        <taxon>Lamiales</taxon>
        <taxon>Plantaginaceae</taxon>
        <taxon>Cheloneae</taxon>
        <taxon>Penstemon</taxon>
    </lineage>
</organism>
<evidence type="ECO:0000256" key="5">
    <source>
        <dbReference type="PROSITE-ProRule" id="PRU10141"/>
    </source>
</evidence>
<keyword evidence="10" id="KW-1185">Reference proteome</keyword>
<dbReference type="Gene3D" id="3.40.50.620">
    <property type="entry name" value="HUPs"/>
    <property type="match status" value="1"/>
</dbReference>
<feature type="region of interest" description="Disordered" evidence="6">
    <location>
        <begin position="191"/>
        <end position="211"/>
    </location>
</feature>
<dbReference type="InterPro" id="IPR000719">
    <property type="entry name" value="Prot_kinase_dom"/>
</dbReference>
<dbReference type="Pfam" id="PF00069">
    <property type="entry name" value="Pkinase"/>
    <property type="match status" value="1"/>
</dbReference>
<dbReference type="SMART" id="SM00220">
    <property type="entry name" value="S_TKc"/>
    <property type="match status" value="1"/>
</dbReference>
<dbReference type="SUPFAM" id="SSF56112">
    <property type="entry name" value="Protein kinase-like (PK-like)"/>
    <property type="match status" value="1"/>
</dbReference>
<dbReference type="PANTHER" id="PTHR47987">
    <property type="entry name" value="OS08G0249100 PROTEIN"/>
    <property type="match status" value="1"/>
</dbReference>
<keyword evidence="7" id="KW-1133">Transmembrane helix</keyword>
<keyword evidence="1" id="KW-0808">Transferase</keyword>
<dbReference type="InterPro" id="IPR046958">
    <property type="entry name" value="RBK1/2/STUNTED"/>
</dbReference>
<evidence type="ECO:0000256" key="7">
    <source>
        <dbReference type="SAM" id="Phobius"/>
    </source>
</evidence>
<feature type="compositionally biased region" description="Low complexity" evidence="6">
    <location>
        <begin position="770"/>
        <end position="781"/>
    </location>
</feature>
<keyword evidence="7" id="KW-0812">Transmembrane</keyword>
<dbReference type="InterPro" id="IPR006016">
    <property type="entry name" value="UspA"/>
</dbReference>
<accession>A0ABR0D2N1</accession>
<dbReference type="PROSITE" id="PS00107">
    <property type="entry name" value="PROTEIN_KINASE_ATP"/>
    <property type="match status" value="1"/>
</dbReference>
<feature type="binding site" evidence="5">
    <location>
        <position position="369"/>
    </location>
    <ligand>
        <name>ATP</name>
        <dbReference type="ChEBI" id="CHEBI:30616"/>
    </ligand>
</feature>
<sequence>MGLDCIGGNTTDDGGECGGGAVVVVGVKLDARSRELLTWALVKVAQSGDRVIALHIIDPDADKSNLLSLVKTFDSVLAAYEGFCNLKQVDLKLKVCRGSPVRKILSREAKSCGATSLIVGISEVHHKIRSRISVAKHCAKNLQRNVSVMCVDNGKVMFRTESTSSILSESGSFDVSESRLKRRKQLLKSPLSMPPPRVISSSSSGDESMPMDLVPIKTQEILESRAGWSLLRRVFLHGRRVPETSPTKKSSIVQWILKLPSRQSETAIYPDRKHISASDEDRCHLDLDQEKGAIVPYSADTNSIANSSKILYEELKPLVEKYSTSCQLFSYQELLLATNNFIPENLIGKGGSSMVYRGHLLGGKELAVKVLNPSEDVLKHFVSEIEIITPLQHKNLISLVGFCFEEDKLLLVYNLLSRGSLEENLHGTQKSGSSFGWDERYKVALGVAEALDHLHNAAEPVIHRDVKSSNILLSDDFEPQLSDFGLATWASCSSHHIDTSDVAGTFGYLAPEYFMHGKLNQEIDVFAFGVVLLELLSGRKPIDNGHPKGQESLVMWAKHILKEGKFSELQDPILVNSYDQDQFENMVLAAALCIRNSPQSRLDISHVLKLLQGDPELTDWARQQNNTSEDINANSGELSATNIQSFINLALHDLEDDTSSISSTEHNISVEDYLQARLGMAAEPKEADAPDSQEGGRPVATGFVGKIQEMFRNTKEHAETYPYVWGSYLTVYGGFGLWLIYRWRRLRGTEDRVRALHERLRIAFEQQQPSNSAEQSINSSSLKNKVPPAADKAKIIKEQQSSNSAQVTEQSSDSASLENKVPPADKATE</sequence>
<feature type="domain" description="Protein kinase" evidence="8">
    <location>
        <begin position="341"/>
        <end position="617"/>
    </location>
</feature>
<dbReference type="PANTHER" id="PTHR47987:SF5">
    <property type="entry name" value="PROTEIN KINASE DOMAIN-CONTAINING PROTEIN"/>
    <property type="match status" value="1"/>
</dbReference>
<evidence type="ECO:0000313" key="9">
    <source>
        <dbReference type="EMBL" id="KAK4483540.1"/>
    </source>
</evidence>
<feature type="compositionally biased region" description="Polar residues" evidence="6">
    <location>
        <begin position="798"/>
        <end position="817"/>
    </location>
</feature>
<dbReference type="EMBL" id="JAYDYQ010002534">
    <property type="protein sequence ID" value="KAK4483540.1"/>
    <property type="molecule type" value="Genomic_DNA"/>
</dbReference>
<keyword evidence="3" id="KW-0418">Kinase</keyword>
<evidence type="ECO:0000256" key="3">
    <source>
        <dbReference type="ARBA" id="ARBA00022777"/>
    </source>
</evidence>
<feature type="region of interest" description="Disordered" evidence="6">
    <location>
        <begin position="767"/>
        <end position="829"/>
    </location>
</feature>
<proteinExistence type="predicted"/>
<keyword evidence="4 5" id="KW-0067">ATP-binding</keyword>
<dbReference type="Proteomes" id="UP001291926">
    <property type="component" value="Unassembled WGS sequence"/>
</dbReference>
<dbReference type="InterPro" id="IPR008271">
    <property type="entry name" value="Ser/Thr_kinase_AS"/>
</dbReference>
<comment type="caution">
    <text evidence="9">The sequence shown here is derived from an EMBL/GenBank/DDBJ whole genome shotgun (WGS) entry which is preliminary data.</text>
</comment>
<dbReference type="Gene3D" id="1.10.510.10">
    <property type="entry name" value="Transferase(Phosphotransferase) domain 1"/>
    <property type="match status" value="1"/>
</dbReference>
<dbReference type="InterPro" id="IPR011009">
    <property type="entry name" value="Kinase-like_dom_sf"/>
</dbReference>
<reference evidence="9 10" key="1">
    <citation type="journal article" date="2023" name="bioRxiv">
        <title>Genome report: Whole genome sequence and annotation of Penstemon davidsonii.</title>
        <authorList>
            <person name="Ostevik K.L."/>
            <person name="Alabady M."/>
            <person name="Zhang M."/>
            <person name="Rausher M.D."/>
        </authorList>
    </citation>
    <scope>NUCLEOTIDE SEQUENCE [LARGE SCALE GENOMIC DNA]</scope>
    <source>
        <strain evidence="9">DNT005</strain>
        <tissue evidence="9">Whole leaf</tissue>
    </source>
</reference>
<dbReference type="InterPro" id="IPR014729">
    <property type="entry name" value="Rossmann-like_a/b/a_fold"/>
</dbReference>
<evidence type="ECO:0000259" key="8">
    <source>
        <dbReference type="PROSITE" id="PS50011"/>
    </source>
</evidence>